<keyword evidence="3 5" id="KW-0472">Membrane</keyword>
<feature type="domain" description="Immunoglobulin V-set" evidence="7">
    <location>
        <begin position="31"/>
        <end position="105"/>
    </location>
</feature>
<evidence type="ECO:0000259" key="8">
    <source>
        <dbReference type="SMART" id="SM00409"/>
    </source>
</evidence>
<dbReference type="AlphaFoldDB" id="A0A8T2KY54"/>
<keyword evidence="6" id="KW-0732">Signal</keyword>
<comment type="caution">
    <text evidence="9">The sequence shown here is derived from an EMBL/GenBank/DDBJ whole genome shotgun (WGS) entry which is preliminary data.</text>
</comment>
<protein>
    <submittedName>
        <fullName evidence="9">CMRF35-like molecule 6</fullName>
    </submittedName>
</protein>
<name>A0A8T2KY54_ASTMX</name>
<dbReference type="Gene3D" id="2.60.40.10">
    <property type="entry name" value="Immunoglobulins"/>
    <property type="match status" value="1"/>
</dbReference>
<keyword evidence="5" id="KW-1133">Transmembrane helix</keyword>
<dbReference type="SUPFAM" id="SSF48726">
    <property type="entry name" value="Immunoglobulin"/>
    <property type="match status" value="1"/>
</dbReference>
<dbReference type="GO" id="GO:0004888">
    <property type="term" value="F:transmembrane signaling receptor activity"/>
    <property type="evidence" value="ECO:0007669"/>
    <property type="project" value="TreeGrafter"/>
</dbReference>
<dbReference type="Proteomes" id="UP000752171">
    <property type="component" value="Unassembled WGS sequence"/>
</dbReference>
<evidence type="ECO:0000256" key="6">
    <source>
        <dbReference type="SAM" id="SignalP"/>
    </source>
</evidence>
<evidence type="ECO:0000256" key="2">
    <source>
        <dbReference type="ARBA" id="ARBA00022692"/>
    </source>
</evidence>
<organism evidence="9 10">
    <name type="scientific">Astyanax mexicanus</name>
    <name type="common">Blind cave fish</name>
    <name type="synonym">Astyanax fasciatus mexicanus</name>
    <dbReference type="NCBI Taxonomy" id="7994"/>
    <lineage>
        <taxon>Eukaryota</taxon>
        <taxon>Metazoa</taxon>
        <taxon>Chordata</taxon>
        <taxon>Craniata</taxon>
        <taxon>Vertebrata</taxon>
        <taxon>Euteleostomi</taxon>
        <taxon>Actinopterygii</taxon>
        <taxon>Neopterygii</taxon>
        <taxon>Teleostei</taxon>
        <taxon>Ostariophysi</taxon>
        <taxon>Characiformes</taxon>
        <taxon>Characoidei</taxon>
        <taxon>Acestrorhamphidae</taxon>
        <taxon>Acestrorhamphinae</taxon>
        <taxon>Astyanax</taxon>
    </lineage>
</organism>
<comment type="subcellular location">
    <subcellularLocation>
        <location evidence="1">Membrane</location>
    </subcellularLocation>
</comment>
<dbReference type="SMART" id="SM00409">
    <property type="entry name" value="IG"/>
    <property type="match status" value="1"/>
</dbReference>
<dbReference type="Pfam" id="PF07686">
    <property type="entry name" value="V-set"/>
    <property type="match status" value="1"/>
</dbReference>
<evidence type="ECO:0000313" key="10">
    <source>
        <dbReference type="Proteomes" id="UP000752171"/>
    </source>
</evidence>
<dbReference type="InterPro" id="IPR050671">
    <property type="entry name" value="CD300_family_receptors"/>
</dbReference>
<dbReference type="EMBL" id="JAICCE010000021">
    <property type="protein sequence ID" value="KAG9262795.1"/>
    <property type="molecule type" value="Genomic_DNA"/>
</dbReference>
<feature type="domain" description="Immunoglobulin" evidence="8">
    <location>
        <begin position="21"/>
        <end position="122"/>
    </location>
</feature>
<evidence type="ECO:0000256" key="4">
    <source>
        <dbReference type="SAM" id="MobiDB-lite"/>
    </source>
</evidence>
<feature type="transmembrane region" description="Helical" evidence="5">
    <location>
        <begin position="165"/>
        <end position="186"/>
    </location>
</feature>
<feature type="chain" id="PRO_5035828854" evidence="6">
    <location>
        <begin position="20"/>
        <end position="329"/>
    </location>
</feature>
<dbReference type="InterPro" id="IPR003599">
    <property type="entry name" value="Ig_sub"/>
</dbReference>
<evidence type="ECO:0000256" key="5">
    <source>
        <dbReference type="SAM" id="Phobius"/>
    </source>
</evidence>
<dbReference type="InterPro" id="IPR013783">
    <property type="entry name" value="Ig-like_fold"/>
</dbReference>
<reference evidence="9 10" key="1">
    <citation type="submission" date="2021-07" db="EMBL/GenBank/DDBJ databases">
        <authorList>
            <person name="Imarazene B."/>
            <person name="Zahm M."/>
            <person name="Klopp C."/>
            <person name="Cabau C."/>
            <person name="Beille S."/>
            <person name="Jouanno E."/>
            <person name="Castinel A."/>
            <person name="Lluch J."/>
            <person name="Gil L."/>
            <person name="Kuchtly C."/>
            <person name="Lopez Roques C."/>
            <person name="Donnadieu C."/>
            <person name="Parrinello H."/>
            <person name="Journot L."/>
            <person name="Du K."/>
            <person name="Schartl M."/>
            <person name="Retaux S."/>
            <person name="Guiguen Y."/>
        </authorList>
    </citation>
    <scope>NUCLEOTIDE SEQUENCE [LARGE SCALE GENOMIC DNA]</scope>
    <source>
        <strain evidence="9">Pach_M1</strain>
        <tissue evidence="9">Testis</tissue>
    </source>
</reference>
<feature type="region of interest" description="Disordered" evidence="4">
    <location>
        <begin position="270"/>
        <end position="289"/>
    </location>
</feature>
<dbReference type="GO" id="GO:0005886">
    <property type="term" value="C:plasma membrane"/>
    <property type="evidence" value="ECO:0007669"/>
    <property type="project" value="TreeGrafter"/>
</dbReference>
<evidence type="ECO:0000256" key="1">
    <source>
        <dbReference type="ARBA" id="ARBA00004370"/>
    </source>
</evidence>
<dbReference type="PANTHER" id="PTHR11860">
    <property type="entry name" value="POLYMERIC-IMMUNOGLOBULIN RECEPTOR"/>
    <property type="match status" value="1"/>
</dbReference>
<dbReference type="InterPro" id="IPR036179">
    <property type="entry name" value="Ig-like_dom_sf"/>
</dbReference>
<accession>A0A8T2KY54</accession>
<sequence length="329" mass="36251">MKITAVAFTLLAGLICVSSAGIRVKAPLGGNATVVCPYQKGSERYPKYFSKQRPGDRIEIARSNWFRTRSTDGRFSLQDDRERSEFTVIIRNLSVEDAGLYWCGVDWWVWSDDVTEVNLDVVQEISHTSPTFSPQNASPSELMQTEPHPLLTQDKIPVTDQSMNLGVSLAVVVLLCGIMTVIFILIKKNNAKRSTDFSQPRICTQSDRDTCIYEEITPSDTCSSANTTRRPGLALSDSTATYSTQSVLKPSAQSQVPHPESVVYSVITRPKKLRDDATPPPSAEPASLYSAVNTVQSSVRESSACAGNSRDVYTVIQLHCDYERSAIGQ</sequence>
<dbReference type="PANTHER" id="PTHR11860:SF118">
    <property type="entry name" value="CMRF35-LIKE MOLECULE 3-RELATED"/>
    <property type="match status" value="1"/>
</dbReference>
<evidence type="ECO:0000313" key="9">
    <source>
        <dbReference type="EMBL" id="KAG9262795.1"/>
    </source>
</evidence>
<evidence type="ECO:0000256" key="3">
    <source>
        <dbReference type="ARBA" id="ARBA00023136"/>
    </source>
</evidence>
<proteinExistence type="predicted"/>
<dbReference type="InterPro" id="IPR013106">
    <property type="entry name" value="Ig_V-set"/>
</dbReference>
<evidence type="ECO:0000259" key="7">
    <source>
        <dbReference type="SMART" id="SM00406"/>
    </source>
</evidence>
<keyword evidence="2 5" id="KW-0812">Transmembrane</keyword>
<gene>
    <name evidence="9" type="primary">CD300A</name>
    <name evidence="9" type="ORF">AMEX_G24672</name>
</gene>
<feature type="signal peptide" evidence="6">
    <location>
        <begin position="1"/>
        <end position="19"/>
    </location>
</feature>
<dbReference type="SMART" id="SM00406">
    <property type="entry name" value="IGv"/>
    <property type="match status" value="1"/>
</dbReference>